<accession>A0A8S3ZV63</accession>
<dbReference type="InterPro" id="IPR039919">
    <property type="entry name" value="ARHGEF10/ARHGEF17"/>
</dbReference>
<evidence type="ECO:0000313" key="3">
    <source>
        <dbReference type="Proteomes" id="UP000678393"/>
    </source>
</evidence>
<dbReference type="GO" id="GO:0030036">
    <property type="term" value="P:actin cytoskeleton organization"/>
    <property type="evidence" value="ECO:0007669"/>
    <property type="project" value="TreeGrafter"/>
</dbReference>
<sequence>RMIQIKEEQLRLVNSCSIILQDNSRSDKPHYVLQTQTSAIKQDWCMDFLMAKLALERSNSLAWDGTISSDGSDFDVTPVHFMKHLPVDVPKNYTKIRCAVSIFLNPVKSVHGIGIQHLWVCSSTPTHGQVSVLSVHNSKPSLMESFKACSSDILAVELVPGCGEVLKSENFLFPEDSVWLTNSHRETLIFPLISRDEVHRKPLAVLRTPAVTVSLKFVDERLFCGFDDGALMVYSRKADGSWNVPQPLLLTFGTSSVKLHFVHEENIWLSCANKLFQLEIDSLQTQ</sequence>
<dbReference type="PANTHER" id="PTHR12877:SF7">
    <property type="entry name" value="RHO GUANINE NUCLEOTIDE EXCHANGE FACTOR 10-LIKE PROTEIN"/>
    <property type="match status" value="1"/>
</dbReference>
<feature type="non-terminal residue" evidence="2">
    <location>
        <position position="286"/>
    </location>
</feature>
<dbReference type="OrthoDB" id="28697at2759"/>
<dbReference type="EMBL" id="CAJHNH020004846">
    <property type="protein sequence ID" value="CAG5131752.1"/>
    <property type="molecule type" value="Genomic_DNA"/>
</dbReference>
<evidence type="ECO:0000313" key="2">
    <source>
        <dbReference type="EMBL" id="CAG5131752.1"/>
    </source>
</evidence>
<dbReference type="GO" id="GO:0005085">
    <property type="term" value="F:guanyl-nucleotide exchange factor activity"/>
    <property type="evidence" value="ECO:0007669"/>
    <property type="project" value="UniProtKB-KW"/>
</dbReference>
<reference evidence="2" key="1">
    <citation type="submission" date="2021-04" db="EMBL/GenBank/DDBJ databases">
        <authorList>
            <consortium name="Molecular Ecology Group"/>
        </authorList>
    </citation>
    <scope>NUCLEOTIDE SEQUENCE</scope>
</reference>
<dbReference type="Pfam" id="PF19056">
    <property type="entry name" value="WD40_2"/>
    <property type="match status" value="1"/>
</dbReference>
<gene>
    <name evidence="2" type="ORF">CUNI_LOCUS17310</name>
</gene>
<dbReference type="PANTHER" id="PTHR12877">
    <property type="entry name" value="RHO GUANINE NUCLEOTIDE EXCHANGE FACTOR"/>
    <property type="match status" value="1"/>
</dbReference>
<keyword evidence="3" id="KW-1185">Reference proteome</keyword>
<keyword evidence="1" id="KW-0344">Guanine-nucleotide releasing factor</keyword>
<dbReference type="GO" id="GO:0051496">
    <property type="term" value="P:positive regulation of stress fiber assembly"/>
    <property type="evidence" value="ECO:0007669"/>
    <property type="project" value="TreeGrafter"/>
</dbReference>
<dbReference type="AlphaFoldDB" id="A0A8S3ZV63"/>
<organism evidence="2 3">
    <name type="scientific">Candidula unifasciata</name>
    <dbReference type="NCBI Taxonomy" id="100452"/>
    <lineage>
        <taxon>Eukaryota</taxon>
        <taxon>Metazoa</taxon>
        <taxon>Spiralia</taxon>
        <taxon>Lophotrochozoa</taxon>
        <taxon>Mollusca</taxon>
        <taxon>Gastropoda</taxon>
        <taxon>Heterobranchia</taxon>
        <taxon>Euthyneura</taxon>
        <taxon>Panpulmonata</taxon>
        <taxon>Eupulmonata</taxon>
        <taxon>Stylommatophora</taxon>
        <taxon>Helicina</taxon>
        <taxon>Helicoidea</taxon>
        <taxon>Geomitridae</taxon>
        <taxon>Candidula</taxon>
    </lineage>
</organism>
<proteinExistence type="predicted"/>
<dbReference type="Proteomes" id="UP000678393">
    <property type="component" value="Unassembled WGS sequence"/>
</dbReference>
<name>A0A8S3ZV63_9EUPU</name>
<feature type="non-terminal residue" evidence="2">
    <location>
        <position position="1"/>
    </location>
</feature>
<protein>
    <submittedName>
        <fullName evidence="2">Uncharacterized protein</fullName>
    </submittedName>
</protein>
<evidence type="ECO:0000256" key="1">
    <source>
        <dbReference type="ARBA" id="ARBA00022658"/>
    </source>
</evidence>
<comment type="caution">
    <text evidence="2">The sequence shown here is derived from an EMBL/GenBank/DDBJ whole genome shotgun (WGS) entry which is preliminary data.</text>
</comment>